<sequence length="251" mass="28716">MRQALILAAGVGSRLRPLTDSIPKALVPFRGRPLLEWLILRLKKEGFQRLVINLHHYPEQIKRFVEQRNSFDLDIRFSYEENLLDTGGAIKKAAPEFDPDFPLLVHNADIVSTIPLAGLFDLHRKKKAAATLAVNQRKTTRYLLFNTDMRLCGWENTKSGEHLWVEAFKNMPCRPYAFCGIHILSPALIGQFTDAECFSVIPEYLRLAESERILAHDLSRYSWADMGSMEKIKEAEALFSTEKLLLMTKLS</sequence>
<accession>A0A7V1PVL4</accession>
<evidence type="ECO:0000313" key="2">
    <source>
        <dbReference type="EMBL" id="HED11547.1"/>
    </source>
</evidence>
<proteinExistence type="predicted"/>
<dbReference type="Gene3D" id="3.90.550.10">
    <property type="entry name" value="Spore Coat Polysaccharide Biosynthesis Protein SpsA, Chain A"/>
    <property type="match status" value="1"/>
</dbReference>
<protein>
    <submittedName>
        <fullName evidence="2">Nucleotidyltransferase family protein</fullName>
    </submittedName>
</protein>
<organism evidence="2">
    <name type="scientific">Caldithrix abyssi</name>
    <dbReference type="NCBI Taxonomy" id="187145"/>
    <lineage>
        <taxon>Bacteria</taxon>
        <taxon>Pseudomonadati</taxon>
        <taxon>Calditrichota</taxon>
        <taxon>Calditrichia</taxon>
        <taxon>Calditrichales</taxon>
        <taxon>Calditrichaceae</taxon>
        <taxon>Caldithrix</taxon>
    </lineage>
</organism>
<dbReference type="AlphaFoldDB" id="A0A7V1PVL4"/>
<dbReference type="Proteomes" id="UP000886005">
    <property type="component" value="Unassembled WGS sequence"/>
</dbReference>
<comment type="caution">
    <text evidence="2">The sequence shown here is derived from an EMBL/GenBank/DDBJ whole genome shotgun (WGS) entry which is preliminary data.</text>
</comment>
<dbReference type="EMBL" id="DRLD01000358">
    <property type="protein sequence ID" value="HED11547.1"/>
    <property type="molecule type" value="Genomic_DNA"/>
</dbReference>
<dbReference type="Pfam" id="PF00483">
    <property type="entry name" value="NTP_transferase"/>
    <property type="match status" value="1"/>
</dbReference>
<dbReference type="InterPro" id="IPR050486">
    <property type="entry name" value="Mannose-1P_guanyltransferase"/>
</dbReference>
<dbReference type="InterPro" id="IPR029044">
    <property type="entry name" value="Nucleotide-diphossugar_trans"/>
</dbReference>
<dbReference type="SUPFAM" id="SSF53448">
    <property type="entry name" value="Nucleotide-diphospho-sugar transferases"/>
    <property type="match status" value="1"/>
</dbReference>
<evidence type="ECO:0000259" key="1">
    <source>
        <dbReference type="Pfam" id="PF00483"/>
    </source>
</evidence>
<dbReference type="InterPro" id="IPR005835">
    <property type="entry name" value="NTP_transferase_dom"/>
</dbReference>
<feature type="domain" description="Nucleotidyl transferase" evidence="1">
    <location>
        <begin position="4"/>
        <end position="237"/>
    </location>
</feature>
<dbReference type="PANTHER" id="PTHR22572">
    <property type="entry name" value="SUGAR-1-PHOSPHATE GUANYL TRANSFERASE"/>
    <property type="match status" value="1"/>
</dbReference>
<name>A0A7V1PVL4_CALAY</name>
<reference evidence="2" key="1">
    <citation type="journal article" date="2020" name="mSystems">
        <title>Genome- and Community-Level Interaction Insights into Carbon Utilization and Element Cycling Functions of Hydrothermarchaeota in Hydrothermal Sediment.</title>
        <authorList>
            <person name="Zhou Z."/>
            <person name="Liu Y."/>
            <person name="Xu W."/>
            <person name="Pan J."/>
            <person name="Luo Z.H."/>
            <person name="Li M."/>
        </authorList>
    </citation>
    <scope>NUCLEOTIDE SEQUENCE [LARGE SCALE GENOMIC DNA]</scope>
    <source>
        <strain evidence="2">HyVt-456</strain>
    </source>
</reference>
<gene>
    <name evidence="2" type="ORF">ENJ10_12725</name>
</gene>
<dbReference type="CDD" id="cd06422">
    <property type="entry name" value="NTP_transferase_like_1"/>
    <property type="match status" value="1"/>
</dbReference>